<feature type="non-terminal residue" evidence="1">
    <location>
        <position position="283"/>
    </location>
</feature>
<dbReference type="Gene3D" id="3.30.1490.300">
    <property type="match status" value="1"/>
</dbReference>
<keyword evidence="2" id="KW-1185">Reference proteome</keyword>
<dbReference type="EMBL" id="JACDQQ010001201">
    <property type="protein sequence ID" value="MBA0085769.1"/>
    <property type="molecule type" value="Genomic_DNA"/>
</dbReference>
<name>A0A7V8SX98_9BACT</name>
<organism evidence="1 2">
    <name type="scientific">Candidatus Acidiferrum panamense</name>
    <dbReference type="NCBI Taxonomy" id="2741543"/>
    <lineage>
        <taxon>Bacteria</taxon>
        <taxon>Pseudomonadati</taxon>
        <taxon>Acidobacteriota</taxon>
        <taxon>Terriglobia</taxon>
        <taxon>Candidatus Acidiferrales</taxon>
        <taxon>Candidatus Acidiferrum</taxon>
    </lineage>
</organism>
<comment type="caution">
    <text evidence="1">The sequence shown here is derived from an EMBL/GenBank/DDBJ whole genome shotgun (WGS) entry which is preliminary data.</text>
</comment>
<dbReference type="AlphaFoldDB" id="A0A7V8SX98"/>
<evidence type="ECO:0000313" key="2">
    <source>
        <dbReference type="Proteomes" id="UP000567293"/>
    </source>
</evidence>
<evidence type="ECO:0000313" key="1">
    <source>
        <dbReference type="EMBL" id="MBA0085769.1"/>
    </source>
</evidence>
<accession>A0A7V8SX98</accession>
<dbReference type="Proteomes" id="UP000567293">
    <property type="component" value="Unassembled WGS sequence"/>
</dbReference>
<protein>
    <recommendedName>
        <fullName evidence="3">Competence protein A</fullName>
    </recommendedName>
</protein>
<reference evidence="1" key="1">
    <citation type="submission" date="2020-06" db="EMBL/GenBank/DDBJ databases">
        <title>Legume-microbial interactions unlock mineral nutrients during tropical forest succession.</title>
        <authorList>
            <person name="Epihov D.Z."/>
        </authorList>
    </citation>
    <scope>NUCLEOTIDE SEQUENCE [LARGE SCALE GENOMIC DNA]</scope>
    <source>
        <strain evidence="1">Pan2503</strain>
    </source>
</reference>
<dbReference type="Gene3D" id="3.30.420.40">
    <property type="match status" value="2"/>
</dbReference>
<proteinExistence type="predicted"/>
<sequence length="283" mass="31247">MAQWFNAMPHPALAIEISTERVSLVRWSRRGVVEDLAVEALRPGVLVPSAVEANIADLSALKSGVESVCKRLHVREGDAAALLVPDPVIRVFVQHFEDFPRSSAEALPLLRWRLRKSVPFDLEEMLVSYTRQAPRENGVNVVTALARLPIVREYEEVVRASKLRPGVVLSSSIAAVALLDDKRPTLMVRIAGKALTTAIVRGGTLCGYRCTELPAPSSQLLPRMLLDEIFPVAAYYQDTWQEKVQAVIVSGLGARMRDFSPVLEEEFHCPAYSLLQSAIKAGR</sequence>
<evidence type="ECO:0008006" key="3">
    <source>
        <dbReference type="Google" id="ProtNLM"/>
    </source>
</evidence>
<gene>
    <name evidence="1" type="ORF">HRJ53_12295</name>
</gene>